<proteinExistence type="inferred from homology"/>
<dbReference type="InterPro" id="IPR006312">
    <property type="entry name" value="TatA/E"/>
</dbReference>
<evidence type="ECO:0000256" key="3">
    <source>
        <dbReference type="ARBA" id="ARBA00022475"/>
    </source>
</evidence>
<keyword evidence="2 9" id="KW-0813">Transport</keyword>
<accession>A0A510UZB5</accession>
<keyword evidence="3 9" id="KW-1003">Cell membrane</keyword>
<comment type="function">
    <text evidence="9">Part of the twin-arginine translocation (Tat) system that transports large folded proteins containing a characteristic twin-arginine motif in their signal peptide across membranes. TatA could form the protein-conducting channel of the Tat system.</text>
</comment>
<keyword evidence="6 9" id="KW-1133">Transmembrane helix</keyword>
<comment type="similarity">
    <text evidence="9">Belongs to the TatA/E family.</text>
</comment>
<dbReference type="AlphaFoldDB" id="A0A510UZB5"/>
<dbReference type="PANTHER" id="PTHR42982:SF8">
    <property type="entry name" value="SEC-INDEPENDENT PROTEIN TRANSLOCASE PROTEIN TATA"/>
    <property type="match status" value="1"/>
</dbReference>
<dbReference type="GO" id="GO:0008320">
    <property type="term" value="F:protein transmembrane transporter activity"/>
    <property type="evidence" value="ECO:0007669"/>
    <property type="project" value="UniProtKB-UniRule"/>
</dbReference>
<evidence type="ECO:0000313" key="11">
    <source>
        <dbReference type="EMBL" id="GEK20014.1"/>
    </source>
</evidence>
<keyword evidence="4 9" id="KW-0812">Transmembrane</keyword>
<organism evidence="11 12">
    <name type="scientific">Cellulomonas xylanilytica</name>
    <dbReference type="NCBI Taxonomy" id="233583"/>
    <lineage>
        <taxon>Bacteria</taxon>
        <taxon>Bacillati</taxon>
        <taxon>Actinomycetota</taxon>
        <taxon>Actinomycetes</taxon>
        <taxon>Micrococcales</taxon>
        <taxon>Cellulomonadaceae</taxon>
        <taxon>Cellulomonas</taxon>
    </lineage>
</organism>
<evidence type="ECO:0000313" key="12">
    <source>
        <dbReference type="Proteomes" id="UP000321118"/>
    </source>
</evidence>
<gene>
    <name evidence="9" type="primary">tatA</name>
    <name evidence="11" type="ORF">CXY01_05340</name>
</gene>
<dbReference type="RefSeq" id="WP_146925482.1">
    <property type="nucleotide sequence ID" value="NZ_BJUB01000001.1"/>
</dbReference>
<comment type="subcellular location">
    <subcellularLocation>
        <location evidence="1 9">Cell membrane</location>
        <topology evidence="1 9">Single-pass membrane protein</topology>
    </subcellularLocation>
</comment>
<keyword evidence="12" id="KW-1185">Reference proteome</keyword>
<evidence type="ECO:0000256" key="7">
    <source>
        <dbReference type="ARBA" id="ARBA00023010"/>
    </source>
</evidence>
<dbReference type="Proteomes" id="UP000321118">
    <property type="component" value="Unassembled WGS sequence"/>
</dbReference>
<evidence type="ECO:0000256" key="9">
    <source>
        <dbReference type="HAMAP-Rule" id="MF_00236"/>
    </source>
</evidence>
<feature type="compositionally biased region" description="Low complexity" evidence="10">
    <location>
        <begin position="53"/>
        <end position="75"/>
    </location>
</feature>
<comment type="caution">
    <text evidence="11">The sequence shown here is derived from an EMBL/GenBank/DDBJ whole genome shotgun (WGS) entry which is preliminary data.</text>
</comment>
<keyword evidence="5 9" id="KW-0653">Protein transport</keyword>
<evidence type="ECO:0000256" key="6">
    <source>
        <dbReference type="ARBA" id="ARBA00022989"/>
    </source>
</evidence>
<dbReference type="GO" id="GO:0043953">
    <property type="term" value="P:protein transport by the Tat complex"/>
    <property type="evidence" value="ECO:0007669"/>
    <property type="project" value="UniProtKB-UniRule"/>
</dbReference>
<evidence type="ECO:0000256" key="2">
    <source>
        <dbReference type="ARBA" id="ARBA00022448"/>
    </source>
</evidence>
<dbReference type="Pfam" id="PF02416">
    <property type="entry name" value="TatA_B_E"/>
    <property type="match status" value="1"/>
</dbReference>
<dbReference type="HAMAP" id="MF_00236">
    <property type="entry name" value="TatA_E"/>
    <property type="match status" value="1"/>
</dbReference>
<keyword evidence="8 9" id="KW-0472">Membrane</keyword>
<evidence type="ECO:0000256" key="5">
    <source>
        <dbReference type="ARBA" id="ARBA00022927"/>
    </source>
</evidence>
<keyword evidence="7 9" id="KW-0811">Translocation</keyword>
<feature type="region of interest" description="Disordered" evidence="10">
    <location>
        <begin position="49"/>
        <end position="108"/>
    </location>
</feature>
<dbReference type="Gene3D" id="1.20.5.3310">
    <property type="match status" value="1"/>
</dbReference>
<dbReference type="InterPro" id="IPR003369">
    <property type="entry name" value="TatA/B/E"/>
</dbReference>
<comment type="subunit">
    <text evidence="9">The Tat system comprises two distinct complexes: a TatABC complex, containing multiple copies of TatA, TatB and TatC subunits, and a separate TatA complex, containing only TatA subunits. Substrates initially bind to the TatABC complex, which probably triggers association of the separate TatA complex to form the active translocon.</text>
</comment>
<evidence type="ECO:0000256" key="1">
    <source>
        <dbReference type="ARBA" id="ARBA00004162"/>
    </source>
</evidence>
<dbReference type="EMBL" id="BJUB01000001">
    <property type="protein sequence ID" value="GEK20014.1"/>
    <property type="molecule type" value="Genomic_DNA"/>
</dbReference>
<name>A0A510UZB5_9CELL</name>
<dbReference type="GO" id="GO:0033281">
    <property type="term" value="C:TAT protein transport complex"/>
    <property type="evidence" value="ECO:0007669"/>
    <property type="project" value="UniProtKB-UniRule"/>
</dbReference>
<dbReference type="NCBIfam" id="TIGR01411">
    <property type="entry name" value="tatAE"/>
    <property type="match status" value="1"/>
</dbReference>
<reference evidence="11 12" key="1">
    <citation type="submission" date="2019-07" db="EMBL/GenBank/DDBJ databases">
        <title>Whole genome shotgun sequence of Cellulomonas xylanilytica NBRC 101102.</title>
        <authorList>
            <person name="Hosoyama A."/>
            <person name="Uohara A."/>
            <person name="Ohji S."/>
            <person name="Ichikawa N."/>
        </authorList>
    </citation>
    <scope>NUCLEOTIDE SEQUENCE [LARGE SCALE GENOMIC DNA]</scope>
    <source>
        <strain evidence="11 12">NBRC 101102</strain>
    </source>
</reference>
<sequence length="108" mass="11388">MFRNISAWHVVIVLLVVVLLFGAKRLPDLAKSVGQSMKIFKHEVKDLRDDDAPATTTTTTTTAVPPVAPSGVTPVGAPPAVPPTVDPQYVTPVRPVTEPSEGNAPPKA</sequence>
<evidence type="ECO:0000256" key="4">
    <source>
        <dbReference type="ARBA" id="ARBA00022692"/>
    </source>
</evidence>
<protein>
    <recommendedName>
        <fullName evidence="9">Sec-independent protein translocase protein TatA</fullName>
    </recommendedName>
</protein>
<feature type="compositionally biased region" description="Pro residues" evidence="10">
    <location>
        <begin position="76"/>
        <end position="85"/>
    </location>
</feature>
<evidence type="ECO:0000256" key="8">
    <source>
        <dbReference type="ARBA" id="ARBA00023136"/>
    </source>
</evidence>
<evidence type="ECO:0000256" key="10">
    <source>
        <dbReference type="SAM" id="MobiDB-lite"/>
    </source>
</evidence>
<dbReference type="PANTHER" id="PTHR42982">
    <property type="entry name" value="SEC-INDEPENDENT PROTEIN TRANSLOCASE PROTEIN TATA"/>
    <property type="match status" value="1"/>
</dbReference>
<dbReference type="NCBIfam" id="NF001854">
    <property type="entry name" value="PRK00575.1"/>
    <property type="match status" value="1"/>
</dbReference>